<evidence type="ECO:0000313" key="4">
    <source>
        <dbReference type="Proteomes" id="UP000632454"/>
    </source>
</evidence>
<dbReference type="SUPFAM" id="SSF53850">
    <property type="entry name" value="Periplasmic binding protein-like II"/>
    <property type="match status" value="1"/>
</dbReference>
<sequence>MKRHLWAVGAASLAVSLVLAGCGGSTDSTSSDTNDSLSKSAAQINAQPRENIADTGTLTTALPEVSPQWNTFQADGTLYTLNLWRWYNPSLFTFAADGTASADPDYLTEYKKDVVGGNTVITYTINPKATFNDRTPIDWTAFEATWKANNGTNSAYSASSTDGYSQIGSVAQGTNSKQVVVTFRGPYAWPDGLFNVLLHPKALDPTFYNTAYINNPHSELGAGPYQVKSFDRTAGTVIFEKNPKWWGDPGKLDQRVFLQMDSQASINAFKNNQIDAVSVGTKDRLAQVQGMGGITIRKSATPSQDLVTLNLASPPLRDVKVRSAILKSIDRKVVADVLFQGLGYSETEPGSFTLYPFQKGYADNMKGVIDFDAAAAKDELDAAGWAPGSDGIRTKNGQKLSLTFPVTGDDPTVLNLARAIQAMEKSVGVDLQIQQKSSSEFSDIVTNKKFDFFVSGTYSSDPFGYAYFCQFWCSGSQLNQAGAGTPELDKQIRAVGQIADPAAQIAAGNELEKTLLGQYSNLPLDNGPTIIATKAKVANYGAGLFYIGRVQDIGFQK</sequence>
<feature type="chain" id="PRO_5045786904" evidence="1">
    <location>
        <begin position="21"/>
        <end position="557"/>
    </location>
</feature>
<dbReference type="CDD" id="cd08501">
    <property type="entry name" value="PBP2_Lpqw"/>
    <property type="match status" value="1"/>
</dbReference>
<keyword evidence="1" id="KW-0732">Signal</keyword>
<evidence type="ECO:0000256" key="1">
    <source>
        <dbReference type="SAM" id="SignalP"/>
    </source>
</evidence>
<proteinExistence type="predicted"/>
<feature type="domain" description="Solute-binding protein family 5" evidence="2">
    <location>
        <begin position="113"/>
        <end position="475"/>
    </location>
</feature>
<dbReference type="Gene3D" id="3.90.76.10">
    <property type="entry name" value="Dipeptide-binding Protein, Domain 1"/>
    <property type="match status" value="1"/>
</dbReference>
<dbReference type="Pfam" id="PF00496">
    <property type="entry name" value="SBP_bac_5"/>
    <property type="match status" value="1"/>
</dbReference>
<evidence type="ECO:0000313" key="3">
    <source>
        <dbReference type="EMBL" id="GGF22420.1"/>
    </source>
</evidence>
<accession>A0ABQ1UQ48</accession>
<dbReference type="Gene3D" id="3.10.105.10">
    <property type="entry name" value="Dipeptide-binding Protein, Domain 3"/>
    <property type="match status" value="1"/>
</dbReference>
<dbReference type="InterPro" id="IPR000914">
    <property type="entry name" value="SBP_5_dom"/>
</dbReference>
<gene>
    <name evidence="3" type="ORF">GCM10007298_17960</name>
</gene>
<feature type="signal peptide" evidence="1">
    <location>
        <begin position="1"/>
        <end position="20"/>
    </location>
</feature>
<comment type="caution">
    <text evidence="3">The sequence shown here is derived from an EMBL/GenBank/DDBJ whole genome shotgun (WGS) entry which is preliminary data.</text>
</comment>
<evidence type="ECO:0000259" key="2">
    <source>
        <dbReference type="Pfam" id="PF00496"/>
    </source>
</evidence>
<dbReference type="PROSITE" id="PS51257">
    <property type="entry name" value="PROKAR_LIPOPROTEIN"/>
    <property type="match status" value="1"/>
</dbReference>
<dbReference type="InterPro" id="IPR039424">
    <property type="entry name" value="SBP_5"/>
</dbReference>
<organism evidence="3 4">
    <name type="scientific">Williamsia phyllosphaerae</name>
    <dbReference type="NCBI Taxonomy" id="885042"/>
    <lineage>
        <taxon>Bacteria</taxon>
        <taxon>Bacillati</taxon>
        <taxon>Actinomycetota</taxon>
        <taxon>Actinomycetes</taxon>
        <taxon>Mycobacteriales</taxon>
        <taxon>Nocardiaceae</taxon>
        <taxon>Williamsia</taxon>
    </lineage>
</organism>
<dbReference type="RefSeq" id="WP_188488861.1">
    <property type="nucleotide sequence ID" value="NZ_BMCS01000001.1"/>
</dbReference>
<dbReference type="Proteomes" id="UP000632454">
    <property type="component" value="Unassembled WGS sequence"/>
</dbReference>
<dbReference type="PANTHER" id="PTHR30290">
    <property type="entry name" value="PERIPLASMIC BINDING COMPONENT OF ABC TRANSPORTER"/>
    <property type="match status" value="1"/>
</dbReference>
<dbReference type="EMBL" id="BMCS01000001">
    <property type="protein sequence ID" value="GGF22420.1"/>
    <property type="molecule type" value="Genomic_DNA"/>
</dbReference>
<protein>
    <submittedName>
        <fullName evidence="3">ABC transporter substrate-binding protein</fullName>
    </submittedName>
</protein>
<keyword evidence="4" id="KW-1185">Reference proteome</keyword>
<dbReference type="PANTHER" id="PTHR30290:SF65">
    <property type="entry name" value="MONOACYL PHOSPHATIDYLINOSITOL TETRAMANNOSIDE-BINDING PROTEIN LPQW-RELATED"/>
    <property type="match status" value="1"/>
</dbReference>
<reference evidence="4" key="1">
    <citation type="journal article" date="2019" name="Int. J. Syst. Evol. Microbiol.">
        <title>The Global Catalogue of Microorganisms (GCM) 10K type strain sequencing project: providing services to taxonomists for standard genome sequencing and annotation.</title>
        <authorList>
            <consortium name="The Broad Institute Genomics Platform"/>
            <consortium name="The Broad Institute Genome Sequencing Center for Infectious Disease"/>
            <person name="Wu L."/>
            <person name="Ma J."/>
        </authorList>
    </citation>
    <scope>NUCLEOTIDE SEQUENCE [LARGE SCALE GENOMIC DNA]</scope>
    <source>
        <strain evidence="4">CCM 7855</strain>
    </source>
</reference>
<dbReference type="Gene3D" id="3.40.190.10">
    <property type="entry name" value="Periplasmic binding protein-like II"/>
    <property type="match status" value="1"/>
</dbReference>
<name>A0ABQ1UQ48_9NOCA</name>